<dbReference type="Proteomes" id="UP001178662">
    <property type="component" value="Chromosome"/>
</dbReference>
<feature type="compositionally biased region" description="Acidic residues" evidence="1">
    <location>
        <begin position="49"/>
        <end position="60"/>
    </location>
</feature>
<dbReference type="PROSITE" id="PS51257">
    <property type="entry name" value="PROKAR_LIPOPROTEIN"/>
    <property type="match status" value="1"/>
</dbReference>
<name>A0AA95F0I9_9BACL</name>
<accession>A0AA95F0I9</accession>
<feature type="region of interest" description="Disordered" evidence="1">
    <location>
        <begin position="35"/>
        <end position="90"/>
    </location>
</feature>
<proteinExistence type="predicted"/>
<keyword evidence="3" id="KW-1185">Reference proteome</keyword>
<organism evidence="2 3">
    <name type="scientific">Candidatus Cohnella colombiensis</name>
    <dbReference type="NCBI Taxonomy" id="3121368"/>
    <lineage>
        <taxon>Bacteria</taxon>
        <taxon>Bacillati</taxon>
        <taxon>Bacillota</taxon>
        <taxon>Bacilli</taxon>
        <taxon>Bacillales</taxon>
        <taxon>Paenibacillaceae</taxon>
        <taxon>Cohnella</taxon>
    </lineage>
</organism>
<evidence type="ECO:0000256" key="1">
    <source>
        <dbReference type="SAM" id="MobiDB-lite"/>
    </source>
</evidence>
<evidence type="ECO:0008006" key="4">
    <source>
        <dbReference type="Google" id="ProtNLM"/>
    </source>
</evidence>
<protein>
    <recommendedName>
        <fullName evidence="4">Lipoprotein</fullName>
    </recommendedName>
</protein>
<reference evidence="2" key="1">
    <citation type="submission" date="2023-03" db="EMBL/GenBank/DDBJ databases">
        <title>Andean soil-derived lignocellulolytic bacterial consortium as a source of novel taxa and putative plastic-active enzymes.</title>
        <authorList>
            <person name="Diaz-Garcia L."/>
            <person name="Chuvochina M."/>
            <person name="Feuerriegel G."/>
            <person name="Bunk B."/>
            <person name="Sproer C."/>
            <person name="Streit W.R."/>
            <person name="Rodriguez L.M."/>
            <person name="Overmann J."/>
            <person name="Jimenez D.J."/>
        </authorList>
    </citation>
    <scope>NUCLEOTIDE SEQUENCE</scope>
    <source>
        <strain evidence="2">MAG 2441</strain>
    </source>
</reference>
<evidence type="ECO:0000313" key="3">
    <source>
        <dbReference type="Proteomes" id="UP001178662"/>
    </source>
</evidence>
<dbReference type="AlphaFoldDB" id="A0AA95F0I9"/>
<dbReference type="EMBL" id="CP119317">
    <property type="protein sequence ID" value="WEK56027.1"/>
    <property type="molecule type" value="Genomic_DNA"/>
</dbReference>
<gene>
    <name evidence="2" type="ORF">P0Y55_08255</name>
</gene>
<sequence>MRSIHLILIIMVFIVAGCNQNTIPENNKVNEMTNEISKSEEPFEQNSVELDDNNIDEIDEDNNKASDGIETDDTPVDYDSGNNDDKNTDRNIVEMTSENILLVNKFFGVWTYIDEEDVFIELQDGIELMGIKEGDLWSHSKFSITEINTLEQFIVIHGYRIDMPYEDEYEEKEFYSKIYVKNDGNEILYINDYLDKKVESIWVK</sequence>
<evidence type="ECO:0000313" key="2">
    <source>
        <dbReference type="EMBL" id="WEK56027.1"/>
    </source>
</evidence>